<evidence type="ECO:0000256" key="5">
    <source>
        <dbReference type="ARBA" id="ARBA00024867"/>
    </source>
</evidence>
<dbReference type="Proteomes" id="UP000094067">
    <property type="component" value="Unassembled WGS sequence"/>
</dbReference>
<dbReference type="RefSeq" id="WP_069151927.1">
    <property type="nucleotide sequence ID" value="NZ_BAABXS010000003.1"/>
</dbReference>
<dbReference type="PANTHER" id="PTHR43280:SF2">
    <property type="entry name" value="HTH-TYPE TRANSCRIPTIONAL REGULATOR EXSA"/>
    <property type="match status" value="1"/>
</dbReference>
<organism evidence="9 10">
    <name type="scientific">Eisenbergiella tayi</name>
    <dbReference type="NCBI Taxonomy" id="1432052"/>
    <lineage>
        <taxon>Bacteria</taxon>
        <taxon>Bacillati</taxon>
        <taxon>Bacillota</taxon>
        <taxon>Clostridia</taxon>
        <taxon>Lachnospirales</taxon>
        <taxon>Lachnospiraceae</taxon>
        <taxon>Eisenbergiella</taxon>
    </lineage>
</organism>
<dbReference type="Gene3D" id="3.40.50.2300">
    <property type="match status" value="1"/>
</dbReference>
<dbReference type="Pfam" id="PF12833">
    <property type="entry name" value="HTH_18"/>
    <property type="match status" value="1"/>
</dbReference>
<dbReference type="InterPro" id="IPR018060">
    <property type="entry name" value="HTH_AraC"/>
</dbReference>
<evidence type="ECO:0000259" key="8">
    <source>
        <dbReference type="PROSITE" id="PS50110"/>
    </source>
</evidence>
<feature type="modified residue" description="4-aspartylphosphate" evidence="6">
    <location>
        <position position="54"/>
    </location>
</feature>
<dbReference type="InterPro" id="IPR018062">
    <property type="entry name" value="HTH_AraC-typ_CS"/>
</dbReference>
<evidence type="ECO:0000313" key="10">
    <source>
        <dbReference type="Proteomes" id="UP000094067"/>
    </source>
</evidence>
<dbReference type="PROSITE" id="PS00041">
    <property type="entry name" value="HTH_ARAC_FAMILY_1"/>
    <property type="match status" value="1"/>
</dbReference>
<comment type="function">
    <text evidence="5">May play the central regulatory role in sporulation. It may be an element of the effector pathway responsible for the activation of sporulation genes in response to nutritional stress. Spo0A may act in concert with spo0H (a sigma factor) to control the expression of some genes that are critical to the sporulation process.</text>
</comment>
<evidence type="ECO:0000256" key="2">
    <source>
        <dbReference type="ARBA" id="ARBA00023015"/>
    </source>
</evidence>
<dbReference type="PANTHER" id="PTHR43280">
    <property type="entry name" value="ARAC-FAMILY TRANSCRIPTIONAL REGULATOR"/>
    <property type="match status" value="1"/>
</dbReference>
<dbReference type="EMBL" id="MCGH01000002">
    <property type="protein sequence ID" value="ODM05760.1"/>
    <property type="molecule type" value="Genomic_DNA"/>
</dbReference>
<dbReference type="SMART" id="SM00342">
    <property type="entry name" value="HTH_ARAC"/>
    <property type="match status" value="1"/>
</dbReference>
<dbReference type="SUPFAM" id="SSF46689">
    <property type="entry name" value="Homeodomain-like"/>
    <property type="match status" value="1"/>
</dbReference>
<keyword evidence="6" id="KW-0597">Phosphoprotein</keyword>
<comment type="caution">
    <text evidence="9">The sequence shown here is derived from an EMBL/GenBank/DDBJ whole genome shotgun (WGS) entry which is preliminary data.</text>
</comment>
<evidence type="ECO:0000256" key="3">
    <source>
        <dbReference type="ARBA" id="ARBA00023125"/>
    </source>
</evidence>
<dbReference type="GO" id="GO:0003700">
    <property type="term" value="F:DNA-binding transcription factor activity"/>
    <property type="evidence" value="ECO:0007669"/>
    <property type="project" value="InterPro"/>
</dbReference>
<reference evidence="9 10" key="1">
    <citation type="submission" date="2016-07" db="EMBL/GenBank/DDBJ databases">
        <title>Characterization of isolates of Eisenbergiella tayi derived from blood cultures, using whole genome sequencing.</title>
        <authorList>
            <person name="Burdz T."/>
            <person name="Wiebe D."/>
            <person name="Huynh C."/>
            <person name="Bernard K."/>
        </authorList>
    </citation>
    <scope>NUCLEOTIDE SEQUENCE [LARGE SCALE GENOMIC DNA]</scope>
    <source>
        <strain evidence="9 10">NML 110608</strain>
    </source>
</reference>
<dbReference type="Gene3D" id="1.10.10.60">
    <property type="entry name" value="Homeodomain-like"/>
    <property type="match status" value="2"/>
</dbReference>
<dbReference type="SUPFAM" id="SSF52172">
    <property type="entry name" value="CheY-like"/>
    <property type="match status" value="1"/>
</dbReference>
<feature type="domain" description="HTH araC/xylS-type" evidence="7">
    <location>
        <begin position="409"/>
        <end position="508"/>
    </location>
</feature>
<dbReference type="InterPro" id="IPR011006">
    <property type="entry name" value="CheY-like_superfamily"/>
</dbReference>
<evidence type="ECO:0000313" key="9">
    <source>
        <dbReference type="EMBL" id="ODM05760.1"/>
    </source>
</evidence>
<dbReference type="InterPro" id="IPR009057">
    <property type="entry name" value="Homeodomain-like_sf"/>
</dbReference>
<dbReference type="InterPro" id="IPR020449">
    <property type="entry name" value="Tscrpt_reg_AraC-type_HTH"/>
</dbReference>
<dbReference type="CDD" id="cd17536">
    <property type="entry name" value="REC_YesN-like"/>
    <property type="match status" value="1"/>
</dbReference>
<dbReference type="PROSITE" id="PS01124">
    <property type="entry name" value="HTH_ARAC_FAMILY_2"/>
    <property type="match status" value="1"/>
</dbReference>
<protein>
    <recommendedName>
        <fullName evidence="1">Stage 0 sporulation protein A homolog</fullName>
    </recommendedName>
</protein>
<dbReference type="PROSITE" id="PS50110">
    <property type="entry name" value="RESPONSE_REGULATORY"/>
    <property type="match status" value="1"/>
</dbReference>
<sequence length="509" mass="57612">MILLLVDDEFHVRKKLLHKIDWEALGIDTLLEAEDGESGYETAKRRKIDILISDIRMPRMDGIEMAGKIRELYPDCVILFLSGYSDKEYLRSAISLHALSYIDKPVSPEQVVSAVREAVDYCNNMQNSTVFAAKIKEARLVRLLCSPRPGEEQLTSLLKDCGLSPLSFSDSRTLLLQSLSADGIPAGLMEHADELFAQSGLRYIMGDYHDNFLVIHLLSGEEQLVSDLSRPFLRSLLQRLSYLLKNQSYFIAVGVLAENLHELYHSYQSAVISLQQNFFLGMNSISFAGESDASGYTPDDNFRKGLLSCVKQKDAEGCFRLLDSLYAAYQSHPSGLISMVREDYYACLSQLFQHCLAHRIDFQSASSQQLWDVISSAHTLKELHAIAVNLYQSYFDFVRENREEASVSGNIRRLVEENYGNPSLGLQFLSENLKLSQSYISQLFKQETGTTINQYIISYRIDMASSQLLKSDRKIADIALSCGFPDQNYFTKLFKKCTGMTPSEYRGYV</sequence>
<keyword evidence="3" id="KW-0238">DNA-binding</keyword>
<evidence type="ECO:0000256" key="1">
    <source>
        <dbReference type="ARBA" id="ARBA00018672"/>
    </source>
</evidence>
<dbReference type="AlphaFoldDB" id="A0A1E3AAG7"/>
<proteinExistence type="predicted"/>
<gene>
    <name evidence="9" type="ORF">BEI61_01649</name>
</gene>
<evidence type="ECO:0000256" key="6">
    <source>
        <dbReference type="PROSITE-ProRule" id="PRU00169"/>
    </source>
</evidence>
<keyword evidence="2" id="KW-0805">Transcription regulation</keyword>
<dbReference type="PATRIC" id="fig|1432052.4.peg.1843"/>
<dbReference type="SMART" id="SM00448">
    <property type="entry name" value="REC"/>
    <property type="match status" value="1"/>
</dbReference>
<accession>A0A1E3AAG7</accession>
<name>A0A1E3AAG7_9FIRM</name>
<dbReference type="GO" id="GO:0043565">
    <property type="term" value="F:sequence-specific DNA binding"/>
    <property type="evidence" value="ECO:0007669"/>
    <property type="project" value="InterPro"/>
</dbReference>
<dbReference type="PRINTS" id="PR00032">
    <property type="entry name" value="HTHARAC"/>
</dbReference>
<dbReference type="Pfam" id="PF00072">
    <property type="entry name" value="Response_reg"/>
    <property type="match status" value="1"/>
</dbReference>
<dbReference type="GO" id="GO:0000160">
    <property type="term" value="P:phosphorelay signal transduction system"/>
    <property type="evidence" value="ECO:0007669"/>
    <property type="project" value="InterPro"/>
</dbReference>
<keyword evidence="4" id="KW-0804">Transcription</keyword>
<evidence type="ECO:0000256" key="4">
    <source>
        <dbReference type="ARBA" id="ARBA00023163"/>
    </source>
</evidence>
<feature type="domain" description="Response regulatory" evidence="8">
    <location>
        <begin position="2"/>
        <end position="119"/>
    </location>
</feature>
<evidence type="ECO:0000259" key="7">
    <source>
        <dbReference type="PROSITE" id="PS01124"/>
    </source>
</evidence>
<dbReference type="InterPro" id="IPR001789">
    <property type="entry name" value="Sig_transdc_resp-reg_receiver"/>
</dbReference>